<feature type="compositionally biased region" description="Polar residues" evidence="1">
    <location>
        <begin position="103"/>
        <end position="120"/>
    </location>
</feature>
<keyword evidence="4" id="KW-1185">Reference proteome</keyword>
<reference evidence="3 4" key="1">
    <citation type="journal article" date="2024" name="Nat. Commun.">
        <title>Phylogenomics reveals the evolutionary origins of lichenization in chlorophyte algae.</title>
        <authorList>
            <person name="Puginier C."/>
            <person name="Libourel C."/>
            <person name="Otte J."/>
            <person name="Skaloud P."/>
            <person name="Haon M."/>
            <person name="Grisel S."/>
            <person name="Petersen M."/>
            <person name="Berrin J.G."/>
            <person name="Delaux P.M."/>
            <person name="Dal Grande F."/>
            <person name="Keller J."/>
        </authorList>
    </citation>
    <scope>NUCLEOTIDE SEQUENCE [LARGE SCALE GENOMIC DNA]</scope>
    <source>
        <strain evidence="3 4">SAG 245.80</strain>
    </source>
</reference>
<dbReference type="EMBL" id="JALJOU010000042">
    <property type="protein sequence ID" value="KAK9832075.1"/>
    <property type="molecule type" value="Genomic_DNA"/>
</dbReference>
<feature type="transmembrane region" description="Helical" evidence="2">
    <location>
        <begin position="15"/>
        <end position="34"/>
    </location>
</feature>
<proteinExistence type="predicted"/>
<sequence length="157" mass="17036">MPCASPGRFRLPYKYVVPAYLTVFVVGVLLGMAFSPATPQELQWLAERSPRLRAARELPSQAASDGRFAPDRISRRRPLPAQAAPDGRFARGRIARGRPLEASNVSFDLTGQAGGSNRSTADLEEQTVELRHLEAETPRDGQQALVAGGAGSHEETR</sequence>
<evidence type="ECO:0000256" key="1">
    <source>
        <dbReference type="SAM" id="MobiDB-lite"/>
    </source>
</evidence>
<dbReference type="Proteomes" id="UP001445335">
    <property type="component" value="Unassembled WGS sequence"/>
</dbReference>
<gene>
    <name evidence="3" type="ORF">WJX81_004173</name>
</gene>
<keyword evidence="2" id="KW-0812">Transmembrane</keyword>
<dbReference type="AlphaFoldDB" id="A0AAW1REM2"/>
<feature type="region of interest" description="Disordered" evidence="1">
    <location>
        <begin position="55"/>
        <end position="157"/>
    </location>
</feature>
<name>A0AAW1REM2_9CHLO</name>
<evidence type="ECO:0000313" key="3">
    <source>
        <dbReference type="EMBL" id="KAK9832075.1"/>
    </source>
</evidence>
<accession>A0AAW1REM2</accession>
<protein>
    <submittedName>
        <fullName evidence="3">Uncharacterized protein</fullName>
    </submittedName>
</protein>
<comment type="caution">
    <text evidence="3">The sequence shown here is derived from an EMBL/GenBank/DDBJ whole genome shotgun (WGS) entry which is preliminary data.</text>
</comment>
<organism evidence="3 4">
    <name type="scientific">Elliptochloris bilobata</name>
    <dbReference type="NCBI Taxonomy" id="381761"/>
    <lineage>
        <taxon>Eukaryota</taxon>
        <taxon>Viridiplantae</taxon>
        <taxon>Chlorophyta</taxon>
        <taxon>core chlorophytes</taxon>
        <taxon>Trebouxiophyceae</taxon>
        <taxon>Trebouxiophyceae incertae sedis</taxon>
        <taxon>Elliptochloris clade</taxon>
        <taxon>Elliptochloris</taxon>
    </lineage>
</organism>
<feature type="compositionally biased region" description="Basic and acidic residues" evidence="1">
    <location>
        <begin position="128"/>
        <end position="139"/>
    </location>
</feature>
<keyword evidence="2" id="KW-1133">Transmembrane helix</keyword>
<keyword evidence="2" id="KW-0472">Membrane</keyword>
<evidence type="ECO:0000256" key="2">
    <source>
        <dbReference type="SAM" id="Phobius"/>
    </source>
</evidence>
<evidence type="ECO:0000313" key="4">
    <source>
        <dbReference type="Proteomes" id="UP001445335"/>
    </source>
</evidence>